<organism evidence="2 3">
    <name type="scientific">Actinopolyspora erythraea</name>
    <dbReference type="NCBI Taxonomy" id="414996"/>
    <lineage>
        <taxon>Bacteria</taxon>
        <taxon>Bacillati</taxon>
        <taxon>Actinomycetota</taxon>
        <taxon>Actinomycetes</taxon>
        <taxon>Actinopolysporales</taxon>
        <taxon>Actinopolysporaceae</taxon>
        <taxon>Actinopolyspora</taxon>
    </lineage>
</organism>
<gene>
    <name evidence="2" type="ORF">CDG81_09655</name>
</gene>
<dbReference type="AlphaFoldDB" id="A0A223RRN6"/>
<accession>A0A223RRN6</accession>
<feature type="region of interest" description="Disordered" evidence="1">
    <location>
        <begin position="28"/>
        <end position="66"/>
    </location>
</feature>
<evidence type="ECO:0000313" key="2">
    <source>
        <dbReference type="EMBL" id="ASU78500.1"/>
    </source>
</evidence>
<protein>
    <submittedName>
        <fullName evidence="2">Uncharacterized protein</fullName>
    </submittedName>
</protein>
<name>A0A223RRN6_9ACTN</name>
<sequence>MIGTLFLLLALAGAGCKTEENVPAVPEQTTVLPGDDNRDGTIQEDESGWDCETDGNQVCGPMDRRS</sequence>
<dbReference type="EMBL" id="CP022752">
    <property type="protein sequence ID" value="ASU78500.1"/>
    <property type="molecule type" value="Genomic_DNA"/>
</dbReference>
<evidence type="ECO:0000313" key="3">
    <source>
        <dbReference type="Proteomes" id="UP000215043"/>
    </source>
</evidence>
<evidence type="ECO:0000256" key="1">
    <source>
        <dbReference type="SAM" id="MobiDB-lite"/>
    </source>
</evidence>
<feature type="compositionally biased region" description="Acidic residues" evidence="1">
    <location>
        <begin position="42"/>
        <end position="53"/>
    </location>
</feature>
<reference evidence="2 3" key="1">
    <citation type="submission" date="2017-08" db="EMBL/GenBank/DDBJ databases">
        <title>The complete genome sequence of moderately halophilic actinomycete Actinopolyspora erythraea YIM 90600, the producer of novel erythromycin, novel actinopolysporins A-C and tubercidin.</title>
        <authorList>
            <person name="Yin M."/>
            <person name="Tang S."/>
        </authorList>
    </citation>
    <scope>NUCLEOTIDE SEQUENCE [LARGE SCALE GENOMIC DNA]</scope>
    <source>
        <strain evidence="2 3">YIM 90600</strain>
    </source>
</reference>
<dbReference type="KEGG" id="aey:CDG81_09655"/>
<proteinExistence type="predicted"/>
<dbReference type="Proteomes" id="UP000215043">
    <property type="component" value="Chromosome"/>
</dbReference>